<evidence type="ECO:0000256" key="11">
    <source>
        <dbReference type="RuleBase" id="RU003718"/>
    </source>
</evidence>
<evidence type="ECO:0000256" key="6">
    <source>
        <dbReference type="ARBA" id="ARBA00022824"/>
    </source>
</evidence>
<evidence type="ECO:0000256" key="4">
    <source>
        <dbReference type="ARBA" id="ARBA00022679"/>
    </source>
</evidence>
<dbReference type="Proteomes" id="UP001152798">
    <property type="component" value="Chromosome 6"/>
</dbReference>
<dbReference type="FunFam" id="3.40.50.2000:FF:000050">
    <property type="entry name" value="UDP-glucuronosyltransferase"/>
    <property type="match status" value="1"/>
</dbReference>
<evidence type="ECO:0000256" key="3">
    <source>
        <dbReference type="ARBA" id="ARBA00022676"/>
    </source>
</evidence>
<feature type="chain" id="PRO_5040534355" description="UDP-glucuronosyltransferase" evidence="12">
    <location>
        <begin position="21"/>
        <end position="514"/>
    </location>
</feature>
<evidence type="ECO:0000256" key="2">
    <source>
        <dbReference type="ARBA" id="ARBA00009995"/>
    </source>
</evidence>
<comment type="catalytic activity">
    <reaction evidence="12">
        <text>glucuronate acceptor + UDP-alpha-D-glucuronate = acceptor beta-D-glucuronoside + UDP + H(+)</text>
        <dbReference type="Rhea" id="RHEA:21032"/>
        <dbReference type="ChEBI" id="CHEBI:15378"/>
        <dbReference type="ChEBI" id="CHEBI:58052"/>
        <dbReference type="ChEBI" id="CHEBI:58223"/>
        <dbReference type="ChEBI" id="CHEBI:132367"/>
        <dbReference type="ChEBI" id="CHEBI:132368"/>
        <dbReference type="EC" id="2.4.1.17"/>
    </reaction>
</comment>
<feature type="signal peptide" evidence="12">
    <location>
        <begin position="1"/>
        <end position="20"/>
    </location>
</feature>
<evidence type="ECO:0000256" key="12">
    <source>
        <dbReference type="RuleBase" id="RU362059"/>
    </source>
</evidence>
<dbReference type="GO" id="GO:0015020">
    <property type="term" value="F:glucuronosyltransferase activity"/>
    <property type="evidence" value="ECO:0007669"/>
    <property type="project" value="UniProtKB-EC"/>
</dbReference>
<keyword evidence="9" id="KW-0325">Glycoprotein</keyword>
<dbReference type="Gene3D" id="3.40.50.2000">
    <property type="entry name" value="Glycogen Phosphorylase B"/>
    <property type="match status" value="1"/>
</dbReference>
<protein>
    <recommendedName>
        <fullName evidence="12">UDP-glucuronosyltransferase</fullName>
        <ecNumber evidence="12">2.4.1.17</ecNumber>
    </recommendedName>
</protein>
<keyword evidence="14" id="KW-1185">Reference proteome</keyword>
<dbReference type="GO" id="GO:0016020">
    <property type="term" value="C:membrane"/>
    <property type="evidence" value="ECO:0007669"/>
    <property type="project" value="UniProtKB-SubCell"/>
</dbReference>
<gene>
    <name evidence="13" type="ORF">NEZAVI_LOCUS14497</name>
</gene>
<dbReference type="SUPFAM" id="SSF53756">
    <property type="entry name" value="UDP-Glycosyltransferase/glycogen phosphorylase"/>
    <property type="match status" value="1"/>
</dbReference>
<organism evidence="13 14">
    <name type="scientific">Nezara viridula</name>
    <name type="common">Southern green stink bug</name>
    <name type="synonym">Cimex viridulus</name>
    <dbReference type="NCBI Taxonomy" id="85310"/>
    <lineage>
        <taxon>Eukaryota</taxon>
        <taxon>Metazoa</taxon>
        <taxon>Ecdysozoa</taxon>
        <taxon>Arthropoda</taxon>
        <taxon>Hexapoda</taxon>
        <taxon>Insecta</taxon>
        <taxon>Pterygota</taxon>
        <taxon>Neoptera</taxon>
        <taxon>Paraneoptera</taxon>
        <taxon>Hemiptera</taxon>
        <taxon>Heteroptera</taxon>
        <taxon>Panheteroptera</taxon>
        <taxon>Pentatomomorpha</taxon>
        <taxon>Pentatomoidea</taxon>
        <taxon>Pentatomidae</taxon>
        <taxon>Pentatominae</taxon>
        <taxon>Nezara</taxon>
    </lineage>
</organism>
<name>A0A9P0MTI0_NEZVI</name>
<dbReference type="EMBL" id="OV725082">
    <property type="protein sequence ID" value="CAH1406598.1"/>
    <property type="molecule type" value="Genomic_DNA"/>
</dbReference>
<dbReference type="Pfam" id="PF00201">
    <property type="entry name" value="UDPGT"/>
    <property type="match status" value="1"/>
</dbReference>
<keyword evidence="4 11" id="KW-0808">Transferase</keyword>
<proteinExistence type="inferred from homology"/>
<evidence type="ECO:0000256" key="8">
    <source>
        <dbReference type="ARBA" id="ARBA00023136"/>
    </source>
</evidence>
<comment type="subcellular location">
    <subcellularLocation>
        <location evidence="10">Endomembrane system</location>
        <topology evidence="10">Single-pass type I membrane protein</topology>
    </subcellularLocation>
    <subcellularLocation>
        <location evidence="1">Endoplasmic reticulum</location>
    </subcellularLocation>
    <subcellularLocation>
        <location evidence="12">Membrane</location>
        <topology evidence="12">Single-pass membrane protein</topology>
    </subcellularLocation>
</comment>
<dbReference type="OrthoDB" id="5835829at2759"/>
<dbReference type="EC" id="2.4.1.17" evidence="12"/>
<dbReference type="GO" id="GO:0005783">
    <property type="term" value="C:endoplasmic reticulum"/>
    <property type="evidence" value="ECO:0007669"/>
    <property type="project" value="UniProtKB-SubCell"/>
</dbReference>
<dbReference type="InterPro" id="IPR035595">
    <property type="entry name" value="UDP_glycos_trans_CS"/>
</dbReference>
<keyword evidence="7" id="KW-1133">Transmembrane helix</keyword>
<accession>A0A9P0MTI0</accession>
<keyword evidence="8" id="KW-0472">Membrane</keyword>
<keyword evidence="3 11" id="KW-0328">Glycosyltransferase</keyword>
<evidence type="ECO:0000313" key="14">
    <source>
        <dbReference type="Proteomes" id="UP001152798"/>
    </source>
</evidence>
<keyword evidence="12" id="KW-0732">Signal</keyword>
<dbReference type="InterPro" id="IPR050271">
    <property type="entry name" value="UDP-glycosyltransferase"/>
</dbReference>
<reference evidence="13" key="1">
    <citation type="submission" date="2022-01" db="EMBL/GenBank/DDBJ databases">
        <authorList>
            <person name="King R."/>
        </authorList>
    </citation>
    <scope>NUCLEOTIDE SEQUENCE</scope>
</reference>
<dbReference type="PANTHER" id="PTHR48043:SF114">
    <property type="entry name" value="IP04436P-RELATED"/>
    <property type="match status" value="1"/>
</dbReference>
<evidence type="ECO:0000256" key="9">
    <source>
        <dbReference type="ARBA" id="ARBA00023180"/>
    </source>
</evidence>
<evidence type="ECO:0000313" key="13">
    <source>
        <dbReference type="EMBL" id="CAH1406598.1"/>
    </source>
</evidence>
<keyword evidence="6" id="KW-0256">Endoplasmic reticulum</keyword>
<dbReference type="InterPro" id="IPR002213">
    <property type="entry name" value="UDP_glucos_trans"/>
</dbReference>
<sequence>MRSGFLCVLFLAAFSQPISSARILALMPYFGASHFFVFEPFFEELARRGHSLDVVSYVPRKTPIPNYRDISLKALLNESSSTVGFLDFQMFEGWLSANMATNLIGLWKLAEEYNEVHKIPEVVALANGTYDLVLVEMFNTYLFYGIAYKTGAPIIGLSSCSMLPWFSDSMAIPSQTAYVPNSLGGWPHEMNFFQRVINTVEYWLERVFHKLVIDRNAQTIAERYLGPLPPLSEIAANTSLLLLQSHFSFLGHSAFPPSVVEVGGINLKPIKPLAHDIDRLLNNSNGAIYFSMGSVLVGKSMSEKKKQMFVNVLAATGKTVLWKQEETIHNKPNNIITKPWFSQRDILQHPKIELFISHCGNLGLTEGVDAGVPVICLPMYGDQHRNARAAEMSGFSIFLNYQSLTEDTLRAAINEILTNKRYKETAKKVQAAFRDRPMSPLDTAVYWVEYVLKHGPVTRPRYTQLPPWQREGMDCIIINKNTDDRILEELEPYGDEVTEENSPIREAYLITVAT</sequence>
<dbReference type="PROSITE" id="PS00375">
    <property type="entry name" value="UDPGT"/>
    <property type="match status" value="1"/>
</dbReference>
<evidence type="ECO:0000256" key="10">
    <source>
        <dbReference type="ARBA" id="ARBA00046288"/>
    </source>
</evidence>
<dbReference type="CDD" id="cd03784">
    <property type="entry name" value="GT1_Gtf-like"/>
    <property type="match status" value="1"/>
</dbReference>
<evidence type="ECO:0000256" key="1">
    <source>
        <dbReference type="ARBA" id="ARBA00004240"/>
    </source>
</evidence>
<evidence type="ECO:0000256" key="5">
    <source>
        <dbReference type="ARBA" id="ARBA00022692"/>
    </source>
</evidence>
<dbReference type="PANTHER" id="PTHR48043">
    <property type="entry name" value="EG:EG0003.4 PROTEIN-RELATED"/>
    <property type="match status" value="1"/>
</dbReference>
<evidence type="ECO:0000256" key="7">
    <source>
        <dbReference type="ARBA" id="ARBA00022989"/>
    </source>
</evidence>
<dbReference type="AlphaFoldDB" id="A0A9P0MTI0"/>
<keyword evidence="5" id="KW-0812">Transmembrane</keyword>
<comment type="similarity">
    <text evidence="2 11">Belongs to the UDP-glycosyltransferase family.</text>
</comment>